<gene>
    <name evidence="2" type="ORF">M9Y10_009266</name>
</gene>
<evidence type="ECO:0000256" key="1">
    <source>
        <dbReference type="SAM" id="Coils"/>
    </source>
</evidence>
<accession>A0ABR2IQC9</accession>
<dbReference type="EMBL" id="JAPFFF010000015">
    <property type="protein sequence ID" value="KAK8866306.1"/>
    <property type="molecule type" value="Genomic_DNA"/>
</dbReference>
<evidence type="ECO:0000313" key="2">
    <source>
        <dbReference type="EMBL" id="KAK8866306.1"/>
    </source>
</evidence>
<keyword evidence="1" id="KW-0175">Coiled coil</keyword>
<name>A0ABR2IQC9_9EUKA</name>
<dbReference type="Proteomes" id="UP001470230">
    <property type="component" value="Unassembled WGS sequence"/>
</dbReference>
<proteinExistence type="predicted"/>
<feature type="coiled-coil region" evidence="1">
    <location>
        <begin position="173"/>
        <end position="200"/>
    </location>
</feature>
<feature type="coiled-coil region" evidence="1">
    <location>
        <begin position="25"/>
        <end position="103"/>
    </location>
</feature>
<keyword evidence="3" id="KW-1185">Reference proteome</keyword>
<evidence type="ECO:0000313" key="3">
    <source>
        <dbReference type="Proteomes" id="UP001470230"/>
    </source>
</evidence>
<comment type="caution">
    <text evidence="2">The sequence shown here is derived from an EMBL/GenBank/DDBJ whole genome shotgun (WGS) entry which is preliminary data.</text>
</comment>
<evidence type="ECO:0008006" key="4">
    <source>
        <dbReference type="Google" id="ProtNLM"/>
    </source>
</evidence>
<organism evidence="2 3">
    <name type="scientific">Tritrichomonas musculus</name>
    <dbReference type="NCBI Taxonomy" id="1915356"/>
    <lineage>
        <taxon>Eukaryota</taxon>
        <taxon>Metamonada</taxon>
        <taxon>Parabasalia</taxon>
        <taxon>Tritrichomonadida</taxon>
        <taxon>Tritrichomonadidae</taxon>
        <taxon>Tritrichomonas</taxon>
    </lineage>
</organism>
<sequence>MSFEIDDLADDNYSYPFLPIQNDPNENDEQEIETLQNQIEEMNSFLQTVHLHSDDRQQRYINAIDKLKKSIEDEKVKLALALEKQIESQNAEIQEILASQENEINYFLSGAQAIENDSKNWQTISNDLNSLGNNIEKIELQKSINRVQGESNDLEFTRFTQTQDRKTLRKHILQTQERKIKSLQDEINRYKSMQRQEDSQFADFLNDNAISQESSEKTQKVLVERMNYEMKQREDIFNSHLKVVQQQINKENQKTENDNRLTKETLDSLLNLRKSTSQRCMKQLSETTYDINRIQHLLEKQNEAEESKTQMTTSSYSKTQNLQRQNALLKQKISQVASEIELIQVNLKKCSLELKRSQTPRKSDQYQLGAKKSLFYSTS</sequence>
<protein>
    <recommendedName>
        <fullName evidence="4">DUF4201 domain-containing protein</fullName>
    </recommendedName>
</protein>
<reference evidence="2 3" key="1">
    <citation type="submission" date="2024-04" db="EMBL/GenBank/DDBJ databases">
        <title>Tritrichomonas musculus Genome.</title>
        <authorList>
            <person name="Alves-Ferreira E."/>
            <person name="Grigg M."/>
            <person name="Lorenzi H."/>
            <person name="Galac M."/>
        </authorList>
    </citation>
    <scope>NUCLEOTIDE SEQUENCE [LARGE SCALE GENOMIC DNA]</scope>
    <source>
        <strain evidence="2 3">EAF2021</strain>
    </source>
</reference>